<dbReference type="EMBL" id="DF973479">
    <property type="protein sequence ID" value="GAU32074.1"/>
    <property type="molecule type" value="Genomic_DNA"/>
</dbReference>
<dbReference type="PANTHER" id="PTHR10775:SF185">
    <property type="entry name" value="OS08G0208400 PROTEIN"/>
    <property type="match status" value="1"/>
</dbReference>
<evidence type="ECO:0000313" key="4">
    <source>
        <dbReference type="EMBL" id="GAU32074.1"/>
    </source>
</evidence>
<feature type="compositionally biased region" description="Low complexity" evidence="2">
    <location>
        <begin position="673"/>
        <end position="690"/>
    </location>
</feature>
<keyword evidence="1" id="KW-0175">Coiled coil</keyword>
<feature type="coiled-coil region" evidence="1">
    <location>
        <begin position="883"/>
        <end position="917"/>
    </location>
</feature>
<reference evidence="5" key="1">
    <citation type="journal article" date="2017" name="Front. Plant Sci.">
        <title>Climate Clever Clovers: New Paradigm to Reduce the Environmental Footprint of Ruminants by Breeding Low Methanogenic Forages Utilizing Haplotype Variation.</title>
        <authorList>
            <person name="Kaur P."/>
            <person name="Appels R."/>
            <person name="Bayer P.E."/>
            <person name="Keeble-Gagnere G."/>
            <person name="Wang J."/>
            <person name="Hirakawa H."/>
            <person name="Shirasawa K."/>
            <person name="Vercoe P."/>
            <person name="Stefanova K."/>
            <person name="Durmic Z."/>
            <person name="Nichols P."/>
            <person name="Revell C."/>
            <person name="Isobe S.N."/>
            <person name="Edwards D."/>
            <person name="Erskine W."/>
        </authorList>
    </citation>
    <scope>NUCLEOTIDE SEQUENCE [LARGE SCALE GENOMIC DNA]</scope>
    <source>
        <strain evidence="5">cv. Daliak</strain>
    </source>
</reference>
<evidence type="ECO:0000313" key="5">
    <source>
        <dbReference type="Proteomes" id="UP000242715"/>
    </source>
</evidence>
<gene>
    <name evidence="4" type="ORF">TSUD_53420</name>
</gene>
<feature type="region of interest" description="Disordered" evidence="2">
    <location>
        <begin position="670"/>
        <end position="711"/>
    </location>
</feature>
<sequence length="973" mass="112529">MYDMKYPGRRTLKARFKHGVREFVTYVMSRDVVKREGGIRCPCLKCSCVSIIKSPEDVIDHLENVGFMDDYYVWRHHGEQEPQNINVEFMVETHASSSGVRAECENFGHMEDMVGDALGVNLSYERGGEEEIIPNEKALKFYSMMEEVNKPLFEGSSDSKVSMCVRLLAARSNWNVPEDCLEFFSEMMLDATPVKDNLPKSYYDAKRLVSKLGLEVKKIDCCVQGCMLFYDNEFGTNDGALEECKFCNAPRYQVCISDVHRTQKRVAVKLMFYLPIIPRLQRLFASMQTASQMASHYYNKTNSNVMRHPCDGLAWKHFDAMHRDFAEDPRNVRLGLCFDGFSPYIQASASPYSCWPVIVTPYNLPPEMCMIKSYMFLSCIIPGPSNPTDGIDIYLQPLIDDLKRLWIGELTYDIARKENFTMRAALMWTINDFPAYGMLSGWSTHGKLACPHCMKHTKAFYLKEGGKTSWFDCHRRFLPENHQFRRKKNLFKLNTTETDGPPPKITSYEVFDRVSGLQRFLDVGKRTRYVGYGESHNWTKRSIFWDLPYWKDNLLRHNLDVMHIEKNFCDNILHTVMNVSGKTKDNEKARLDLPLHCNRPEMELQQLRMPDGYSSNLARGADVNKGRLRGMKSHDSHVLMERLLPIAFCSLPNNVLNPLTESNSSRMIGTFDQQHQQQQQQHQQQQQQQQSTPESTLKSSPEEQRQVVRRSRGRISEDTILVVGKRPVIYPHGHSLEQSKQSAKMITKVIKLMFEDAFYPTYKELYKDNDAKEKIELEFLERQLGRKPFINEVHKTTHIIQGTGDYVDVRSRVTQAKYDDLVLKYIERHPEYSCNADLPEAVQLHLWDLASGPGNDYIPTGEEQYSHPTTIPPELQKTIETMVQQLESQTVELQRRAQREQELTERLNKDIEDRRQRQQSIEKYFSSGDYRNKPPPPAPHHGEPSHVNNAPTEPSDVESESESEGESQEDHGE</sequence>
<evidence type="ECO:0000256" key="1">
    <source>
        <dbReference type="SAM" id="Coils"/>
    </source>
</evidence>
<protein>
    <recommendedName>
        <fullName evidence="3">Transposase-associated domain-containing protein</fullName>
    </recommendedName>
</protein>
<feature type="domain" description="Transposase-associated" evidence="3">
    <location>
        <begin position="12"/>
        <end position="79"/>
    </location>
</feature>
<dbReference type="InterPro" id="IPR004242">
    <property type="entry name" value="Transposase_21"/>
</dbReference>
<dbReference type="AlphaFoldDB" id="A0A2Z6MHN8"/>
<dbReference type="Pfam" id="PF02992">
    <property type="entry name" value="Transposase_21"/>
    <property type="match status" value="1"/>
</dbReference>
<accession>A0A2Z6MHN8</accession>
<proteinExistence type="predicted"/>
<dbReference type="Proteomes" id="UP000242715">
    <property type="component" value="Unassembled WGS sequence"/>
</dbReference>
<feature type="compositionally biased region" description="Acidic residues" evidence="2">
    <location>
        <begin position="955"/>
        <end position="967"/>
    </location>
</feature>
<organism evidence="4 5">
    <name type="scientific">Trifolium subterraneum</name>
    <name type="common">Subterranean clover</name>
    <dbReference type="NCBI Taxonomy" id="3900"/>
    <lineage>
        <taxon>Eukaryota</taxon>
        <taxon>Viridiplantae</taxon>
        <taxon>Streptophyta</taxon>
        <taxon>Embryophyta</taxon>
        <taxon>Tracheophyta</taxon>
        <taxon>Spermatophyta</taxon>
        <taxon>Magnoliopsida</taxon>
        <taxon>eudicotyledons</taxon>
        <taxon>Gunneridae</taxon>
        <taxon>Pentapetalae</taxon>
        <taxon>rosids</taxon>
        <taxon>fabids</taxon>
        <taxon>Fabales</taxon>
        <taxon>Fabaceae</taxon>
        <taxon>Papilionoideae</taxon>
        <taxon>50 kb inversion clade</taxon>
        <taxon>NPAAA clade</taxon>
        <taxon>Hologalegina</taxon>
        <taxon>IRL clade</taxon>
        <taxon>Trifolieae</taxon>
        <taxon>Trifolium</taxon>
    </lineage>
</organism>
<keyword evidence="5" id="KW-1185">Reference proteome</keyword>
<dbReference type="InterPro" id="IPR029480">
    <property type="entry name" value="Transpos_assoc"/>
</dbReference>
<dbReference type="Pfam" id="PF13963">
    <property type="entry name" value="Transpos_assoc"/>
    <property type="match status" value="1"/>
</dbReference>
<evidence type="ECO:0000259" key="3">
    <source>
        <dbReference type="Pfam" id="PF13963"/>
    </source>
</evidence>
<dbReference type="PANTHER" id="PTHR10775">
    <property type="entry name" value="OS08G0208400 PROTEIN"/>
    <property type="match status" value="1"/>
</dbReference>
<name>A0A2Z6MHN8_TRISU</name>
<feature type="region of interest" description="Disordered" evidence="2">
    <location>
        <begin position="923"/>
        <end position="973"/>
    </location>
</feature>
<evidence type="ECO:0000256" key="2">
    <source>
        <dbReference type="SAM" id="MobiDB-lite"/>
    </source>
</evidence>
<dbReference type="OrthoDB" id="1071601at2759"/>